<dbReference type="InterPro" id="IPR002110">
    <property type="entry name" value="Ankyrin_rpt"/>
</dbReference>
<keyword evidence="1" id="KW-0040">ANK repeat</keyword>
<feature type="repeat" description="ANK" evidence="1">
    <location>
        <begin position="56"/>
        <end position="89"/>
    </location>
</feature>
<evidence type="ECO:0000256" key="1">
    <source>
        <dbReference type="PROSITE-ProRule" id="PRU00023"/>
    </source>
</evidence>
<dbReference type="PROSITE" id="PS50088">
    <property type="entry name" value="ANK_REPEAT"/>
    <property type="match status" value="3"/>
</dbReference>
<reference evidence="2" key="1">
    <citation type="journal article" date="2021" name="Sci. Adv.">
        <title>The American lobster genome reveals insights on longevity, neural, and immune adaptations.</title>
        <authorList>
            <person name="Polinski J.M."/>
            <person name="Zimin A.V."/>
            <person name="Clark K.F."/>
            <person name="Kohn A.B."/>
            <person name="Sadowski N."/>
            <person name="Timp W."/>
            <person name="Ptitsyn A."/>
            <person name="Khanna P."/>
            <person name="Romanova D.Y."/>
            <person name="Williams P."/>
            <person name="Greenwood S.J."/>
            <person name="Moroz L.L."/>
            <person name="Walt D.R."/>
            <person name="Bodnar A.G."/>
        </authorList>
    </citation>
    <scope>NUCLEOTIDE SEQUENCE</scope>
    <source>
        <strain evidence="2">GMGI-L3</strain>
    </source>
</reference>
<dbReference type="Proteomes" id="UP000747542">
    <property type="component" value="Unassembled WGS sequence"/>
</dbReference>
<dbReference type="PANTHER" id="PTHR24198:SF165">
    <property type="entry name" value="ANKYRIN REPEAT-CONTAINING PROTEIN-RELATED"/>
    <property type="match status" value="1"/>
</dbReference>
<dbReference type="PANTHER" id="PTHR24198">
    <property type="entry name" value="ANKYRIN REPEAT AND PROTEIN KINASE DOMAIN-CONTAINING PROTEIN"/>
    <property type="match status" value="1"/>
</dbReference>
<organism evidence="2 3">
    <name type="scientific">Homarus americanus</name>
    <name type="common">American lobster</name>
    <dbReference type="NCBI Taxonomy" id="6706"/>
    <lineage>
        <taxon>Eukaryota</taxon>
        <taxon>Metazoa</taxon>
        <taxon>Ecdysozoa</taxon>
        <taxon>Arthropoda</taxon>
        <taxon>Crustacea</taxon>
        <taxon>Multicrustacea</taxon>
        <taxon>Malacostraca</taxon>
        <taxon>Eumalacostraca</taxon>
        <taxon>Eucarida</taxon>
        <taxon>Decapoda</taxon>
        <taxon>Pleocyemata</taxon>
        <taxon>Astacidea</taxon>
        <taxon>Nephropoidea</taxon>
        <taxon>Nephropidae</taxon>
        <taxon>Homarus</taxon>
    </lineage>
</organism>
<proteinExistence type="predicted"/>
<keyword evidence="2" id="KW-0808">Transferase</keyword>
<evidence type="ECO:0000313" key="2">
    <source>
        <dbReference type="EMBL" id="KAG7176794.1"/>
    </source>
</evidence>
<feature type="non-terminal residue" evidence="2">
    <location>
        <position position="1"/>
    </location>
</feature>
<comment type="caution">
    <text evidence="2">The sequence shown here is derived from an EMBL/GenBank/DDBJ whole genome shotgun (WGS) entry which is preliminary data.</text>
</comment>
<gene>
    <name evidence="2" type="primary">Ankk1-L3</name>
    <name evidence="2" type="ORF">Hamer_G027544</name>
</gene>
<name>A0A8J5NBV7_HOMAM</name>
<dbReference type="Pfam" id="PF12796">
    <property type="entry name" value="Ank_2"/>
    <property type="match status" value="2"/>
</dbReference>
<dbReference type="GO" id="GO:0016301">
    <property type="term" value="F:kinase activity"/>
    <property type="evidence" value="ECO:0007669"/>
    <property type="project" value="UniProtKB-KW"/>
</dbReference>
<keyword evidence="2" id="KW-0418">Kinase</keyword>
<accession>A0A8J5NBV7</accession>
<evidence type="ECO:0000313" key="3">
    <source>
        <dbReference type="Proteomes" id="UP000747542"/>
    </source>
</evidence>
<dbReference type="SMART" id="SM00248">
    <property type="entry name" value="ANK"/>
    <property type="match status" value="4"/>
</dbReference>
<dbReference type="OrthoDB" id="6376775at2759"/>
<dbReference type="AlphaFoldDB" id="A0A8J5NBV7"/>
<dbReference type="PROSITE" id="PS50297">
    <property type="entry name" value="ANK_REP_REGION"/>
    <property type="match status" value="2"/>
</dbReference>
<keyword evidence="3" id="KW-1185">Reference proteome</keyword>
<dbReference type="EMBL" id="JAHLQT010002667">
    <property type="protein sequence ID" value="KAG7176794.1"/>
    <property type="molecule type" value="Genomic_DNA"/>
</dbReference>
<feature type="repeat" description="ANK" evidence="1">
    <location>
        <begin position="90"/>
        <end position="122"/>
    </location>
</feature>
<protein>
    <submittedName>
        <fullName evidence="2">Ankyrin repeat and protein kinase domain-containing protein 1-like 3</fullName>
    </submittedName>
</protein>
<feature type="repeat" description="ANK" evidence="1">
    <location>
        <begin position="157"/>
        <end position="189"/>
    </location>
</feature>
<sequence>MVSVALALGADPCTTDWVEDIRESYCLLSIATINGNAYLVPLLVAAGAPVDGLETTLHRPIHLSTISRRREHVLRALLAAGANVEAKNFQGWTALHMAAHLGNEPCLETLLDANADINSKGRYEVQPLHRAAVSNNIGVVKQLLRRELCDRHAVDDSLSTALHHAALNGCLGVTQHLVEAGLDPNAKDKLGQTPLDFAKLAGHEPVEWWLRKLPGHGPAAEKRTPELM</sequence>